<dbReference type="GO" id="GO:0008033">
    <property type="term" value="P:tRNA processing"/>
    <property type="evidence" value="ECO:0007669"/>
    <property type="project" value="UniProtKB-KW"/>
</dbReference>
<gene>
    <name evidence="14" type="ORF">FRACYDRAFT_232848</name>
</gene>
<evidence type="ECO:0000256" key="4">
    <source>
        <dbReference type="ARBA" id="ARBA00022833"/>
    </source>
</evidence>
<dbReference type="InParanoid" id="A0A1E7FX13"/>
<evidence type="ECO:0000256" key="11">
    <source>
        <dbReference type="ARBA" id="ARBA00047635"/>
    </source>
</evidence>
<dbReference type="GO" id="GO:0043829">
    <property type="term" value="F:tRNA-specific adenosine-37 deaminase activity"/>
    <property type="evidence" value="ECO:0007669"/>
    <property type="project" value="UniProtKB-EC"/>
</dbReference>
<comment type="similarity">
    <text evidence="7">Belongs to the ADAT1 family.</text>
</comment>
<evidence type="ECO:0000256" key="1">
    <source>
        <dbReference type="ARBA" id="ARBA00022694"/>
    </source>
</evidence>
<proteinExistence type="inferred from homology"/>
<dbReference type="PANTHER" id="PTHR46516">
    <property type="entry name" value="TRNA-SPECIFIC ADENOSINE DEAMINASE 1"/>
    <property type="match status" value="1"/>
</dbReference>
<comment type="cofactor">
    <cofactor evidence="5">
        <name>1D-myo-inositol hexakisphosphate</name>
        <dbReference type="ChEBI" id="CHEBI:58130"/>
    </cofactor>
</comment>
<dbReference type="PANTHER" id="PTHR46516:SF1">
    <property type="entry name" value="TRNA-SPECIFIC ADENOSINE DEAMINASE 1"/>
    <property type="match status" value="1"/>
</dbReference>
<dbReference type="OrthoDB" id="10268011at2759"/>
<evidence type="ECO:0000256" key="10">
    <source>
        <dbReference type="ARBA" id="ARBA00041760"/>
    </source>
</evidence>
<evidence type="ECO:0000313" key="15">
    <source>
        <dbReference type="Proteomes" id="UP000095751"/>
    </source>
</evidence>
<comment type="function">
    <text evidence="6">Specifically deaminates adenosine-37 to inosine in tRNA-Ala.</text>
</comment>
<feature type="domain" description="A to I editase" evidence="13">
    <location>
        <begin position="99"/>
        <end position="521"/>
    </location>
</feature>
<dbReference type="Proteomes" id="UP000095751">
    <property type="component" value="Unassembled WGS sequence"/>
</dbReference>
<dbReference type="KEGG" id="fcy:FRACYDRAFT_232848"/>
<dbReference type="InterPro" id="IPR002466">
    <property type="entry name" value="A_deamin"/>
</dbReference>
<evidence type="ECO:0000313" key="14">
    <source>
        <dbReference type="EMBL" id="OEU22690.1"/>
    </source>
</evidence>
<evidence type="ECO:0000256" key="8">
    <source>
        <dbReference type="ARBA" id="ARBA00038940"/>
    </source>
</evidence>
<dbReference type="PROSITE" id="PS50141">
    <property type="entry name" value="A_DEAMIN_EDITASE"/>
    <property type="match status" value="1"/>
</dbReference>
<keyword evidence="2" id="KW-0479">Metal-binding</keyword>
<evidence type="ECO:0000256" key="12">
    <source>
        <dbReference type="SAM" id="MobiDB-lite"/>
    </source>
</evidence>
<feature type="compositionally biased region" description="Polar residues" evidence="12">
    <location>
        <begin position="552"/>
        <end position="561"/>
    </location>
</feature>
<dbReference type="GO" id="GO:0003723">
    <property type="term" value="F:RNA binding"/>
    <property type="evidence" value="ECO:0007669"/>
    <property type="project" value="InterPro"/>
</dbReference>
<dbReference type="AlphaFoldDB" id="A0A1E7FX13"/>
<reference evidence="14 15" key="1">
    <citation type="submission" date="2016-09" db="EMBL/GenBank/DDBJ databases">
        <title>Extensive genetic diversity and differential bi-allelic expression allows diatom success in the polar Southern Ocean.</title>
        <authorList>
            <consortium name="DOE Joint Genome Institute"/>
            <person name="Mock T."/>
            <person name="Otillar R.P."/>
            <person name="Strauss J."/>
            <person name="Dupont C."/>
            <person name="Frickenhaus S."/>
            <person name="Maumus F."/>
            <person name="Mcmullan M."/>
            <person name="Sanges R."/>
            <person name="Schmutz J."/>
            <person name="Toseland A."/>
            <person name="Valas R."/>
            <person name="Veluchamy A."/>
            <person name="Ward B.J."/>
            <person name="Allen A."/>
            <person name="Barry K."/>
            <person name="Falciatore A."/>
            <person name="Ferrante M."/>
            <person name="Fortunato A.E."/>
            <person name="Gloeckner G."/>
            <person name="Gruber A."/>
            <person name="Hipkin R."/>
            <person name="Janech M."/>
            <person name="Kroth P."/>
            <person name="Leese F."/>
            <person name="Lindquist E."/>
            <person name="Lyon B.R."/>
            <person name="Martin J."/>
            <person name="Mayer C."/>
            <person name="Parker M."/>
            <person name="Quesneville H."/>
            <person name="Raymond J."/>
            <person name="Uhlig C."/>
            <person name="Valentin K.U."/>
            <person name="Worden A.Z."/>
            <person name="Armbrust E.V."/>
            <person name="Bowler C."/>
            <person name="Green B."/>
            <person name="Moulton V."/>
            <person name="Van Oosterhout C."/>
            <person name="Grigoriev I."/>
        </authorList>
    </citation>
    <scope>NUCLEOTIDE SEQUENCE [LARGE SCALE GENOMIC DNA]</scope>
    <source>
        <strain evidence="14 15">CCMP1102</strain>
    </source>
</reference>
<dbReference type="Pfam" id="PF02137">
    <property type="entry name" value="A_deamin"/>
    <property type="match status" value="2"/>
</dbReference>
<dbReference type="SMART" id="SM00552">
    <property type="entry name" value="ADEAMc"/>
    <property type="match status" value="1"/>
</dbReference>
<evidence type="ECO:0000256" key="3">
    <source>
        <dbReference type="ARBA" id="ARBA00022801"/>
    </source>
</evidence>
<sequence>MYQLSYAIRSRKGGWCGMETQAPRCPFLGTQSPTGNNGSTIASSASSSLLSDRIASCALKHYNTQLTKKKGKPKSNEEWTVFAAIVAFHRVDGLVWVVSSATGTKCTAKRHKGCILHDSHAEVLARRGLMRVILSEIAKKERRDINIGTEAKFNEKQKKKKTNTVNYMENSPNLLIRSSQMCTAGTNEATPPKQRQQQKYQLDPNLEIHLYVSDSPCGDASIYAVDDVITNSNKLLFTGAKVIVSEATRVDATDCGGNHQLLPVIKNNSACIVDNSNHNNASGEENATTGPSIAVVAREEIQVLGKLRTKSGRSNIPAHMRSHSHSCSDKIVSWSILGLQGALLTRFLSPPIIPLTSVVVSRDSRLEQHDNNGEQWQQQLTALKRAIPFRVRCLGECMSAKYQQEKLPSWVPSIPTVHIVSEIFVSGKAAVFARPKTKLSGEKRKHLCGNDNKEIGGMEMKDTINNSKVSPCGMAINWNQNEDIEVLVGARGIIHGKKPKTPEDNEMLASRLCRAKIIQDFFLESSASESKLDGGGEYSVTTDGRKEKNPPVASTSKTESLGKTYHQIKEETACRDWIALKDRILTEDRSPLVGWLRNSSTGDDNFMTE</sequence>
<evidence type="ECO:0000259" key="13">
    <source>
        <dbReference type="PROSITE" id="PS50141"/>
    </source>
</evidence>
<organism evidence="14 15">
    <name type="scientific">Fragilariopsis cylindrus CCMP1102</name>
    <dbReference type="NCBI Taxonomy" id="635003"/>
    <lineage>
        <taxon>Eukaryota</taxon>
        <taxon>Sar</taxon>
        <taxon>Stramenopiles</taxon>
        <taxon>Ochrophyta</taxon>
        <taxon>Bacillariophyta</taxon>
        <taxon>Bacillariophyceae</taxon>
        <taxon>Bacillariophycidae</taxon>
        <taxon>Bacillariales</taxon>
        <taxon>Bacillariaceae</taxon>
        <taxon>Fragilariopsis</taxon>
    </lineage>
</organism>
<dbReference type="EMBL" id="KV784353">
    <property type="protein sequence ID" value="OEU22690.1"/>
    <property type="molecule type" value="Genomic_DNA"/>
</dbReference>
<keyword evidence="3" id="KW-0378">Hydrolase</keyword>
<evidence type="ECO:0000256" key="7">
    <source>
        <dbReference type="ARBA" id="ARBA00038326"/>
    </source>
</evidence>
<dbReference type="EC" id="3.5.4.34" evidence="8"/>
<accession>A0A1E7FX13</accession>
<comment type="catalytic activity">
    <reaction evidence="11">
        <text>adenosine(37) in tRNA(Ala) + H2O + H(+) = inosine(37) in tRNA(Ala) + NH4(+)</text>
        <dbReference type="Rhea" id="RHEA:50968"/>
        <dbReference type="Rhea" id="RHEA-COMP:12855"/>
        <dbReference type="Rhea" id="RHEA-COMP:12856"/>
        <dbReference type="ChEBI" id="CHEBI:15377"/>
        <dbReference type="ChEBI" id="CHEBI:15378"/>
        <dbReference type="ChEBI" id="CHEBI:28938"/>
        <dbReference type="ChEBI" id="CHEBI:74411"/>
        <dbReference type="ChEBI" id="CHEBI:82852"/>
        <dbReference type="EC" id="3.5.4.34"/>
    </reaction>
</comment>
<keyword evidence="15" id="KW-1185">Reference proteome</keyword>
<protein>
    <recommendedName>
        <fullName evidence="9">tRNA-specific adenosine deaminase 1</fullName>
        <ecNumber evidence="8">3.5.4.34</ecNumber>
    </recommendedName>
    <alternativeName>
        <fullName evidence="10">tRNA-specific adenosine-37 deaminase</fullName>
    </alternativeName>
</protein>
<evidence type="ECO:0000256" key="6">
    <source>
        <dbReference type="ARBA" id="ARBA00037784"/>
    </source>
</evidence>
<dbReference type="GO" id="GO:0046872">
    <property type="term" value="F:metal ion binding"/>
    <property type="evidence" value="ECO:0007669"/>
    <property type="project" value="UniProtKB-KW"/>
</dbReference>
<keyword evidence="1" id="KW-0819">tRNA processing</keyword>
<feature type="region of interest" description="Disordered" evidence="12">
    <location>
        <begin position="529"/>
        <end position="563"/>
    </location>
</feature>
<keyword evidence="4" id="KW-0862">Zinc</keyword>
<evidence type="ECO:0000256" key="9">
    <source>
        <dbReference type="ARBA" id="ARBA00040502"/>
    </source>
</evidence>
<evidence type="ECO:0000256" key="2">
    <source>
        <dbReference type="ARBA" id="ARBA00022723"/>
    </source>
</evidence>
<evidence type="ECO:0000256" key="5">
    <source>
        <dbReference type="ARBA" id="ARBA00037026"/>
    </source>
</evidence>
<name>A0A1E7FX13_9STRA</name>